<name>A0A7G3ZBI4_9SACH</name>
<dbReference type="GO" id="GO:0043248">
    <property type="term" value="P:proteasome assembly"/>
    <property type="evidence" value="ECO:0007669"/>
    <property type="project" value="InterPro"/>
</dbReference>
<organism evidence="4 5">
    <name type="scientific">Torulaspora globosa</name>
    <dbReference type="NCBI Taxonomy" id="48254"/>
    <lineage>
        <taxon>Eukaryota</taxon>
        <taxon>Fungi</taxon>
        <taxon>Dikarya</taxon>
        <taxon>Ascomycota</taxon>
        <taxon>Saccharomycotina</taxon>
        <taxon>Saccharomycetes</taxon>
        <taxon>Saccharomycetales</taxon>
        <taxon>Saccharomycetaceae</taxon>
        <taxon>Torulaspora</taxon>
    </lineage>
</organism>
<dbReference type="GO" id="GO:0005737">
    <property type="term" value="C:cytoplasm"/>
    <property type="evidence" value="ECO:0007669"/>
    <property type="project" value="TreeGrafter"/>
</dbReference>
<dbReference type="KEGG" id="tgb:HG536_0A06850"/>
<keyword evidence="5" id="KW-1185">Reference proteome</keyword>
<dbReference type="Proteomes" id="UP000515788">
    <property type="component" value="Chromosome 1"/>
</dbReference>
<protein>
    <recommendedName>
        <fullName evidence="6">Proteasome maturation factor UMP1</fullName>
    </recommendedName>
</protein>
<dbReference type="PANTHER" id="PTHR12828:SF3">
    <property type="entry name" value="PROTEASOME MATURATION PROTEIN"/>
    <property type="match status" value="1"/>
</dbReference>
<evidence type="ECO:0000256" key="1">
    <source>
        <dbReference type="ARBA" id="ARBA00023186"/>
    </source>
</evidence>
<reference evidence="4 5" key="1">
    <citation type="submission" date="2020-06" db="EMBL/GenBank/DDBJ databases">
        <title>The yeast mating-type switching endonuclease HO is a domesticated member of an unorthodox homing genetic element family.</title>
        <authorList>
            <person name="Coughlan A.Y."/>
            <person name="Lombardi L."/>
            <person name="Braun-Galleani S."/>
            <person name="Martos A.R."/>
            <person name="Galeote V."/>
            <person name="Bigey F."/>
            <person name="Dequin S."/>
            <person name="Byrne K.P."/>
            <person name="Wolfe K.H."/>
        </authorList>
    </citation>
    <scope>NUCLEOTIDE SEQUENCE [LARGE SCALE GENOMIC DNA]</scope>
    <source>
        <strain evidence="4 5">CBS764</strain>
    </source>
</reference>
<comment type="similarity">
    <text evidence="2">Belongs to the POMP/UMP1 family.</text>
</comment>
<evidence type="ECO:0000313" key="5">
    <source>
        <dbReference type="Proteomes" id="UP000515788"/>
    </source>
</evidence>
<sequence>MPSNAIPQLNDPVQRLDQQKLPVAGALHLRDRHHTVLAFPVLVVGQRLETVARRGVEHPDQSIVRPRAHDRRVIRRDVDRHHRFRMSSDRSHHCPVQNVPDLDTLVHRRRKQQIPLLVEAQRHHRRSMAHQPVQRPVRQMRYLNSEVIGRRSDALPVRRPADIRDRPHMRRTHHQGLFQLFHLEHQHHCPLNHRQSPAMRRELRCRRQPPALPQRGHLSLDPEHPQRHTAPQDLPIAANRRLNLLLEPDGLIGISGHVTTLIRAIRWQMATWASDDHSCSEATTKIPLDRTATMNIAPSSNYKSSVSTADHQETSSNALSALPDTFRRQEGGAVPLSSQLSDRHPLETRVQNWEQTQRSRQLEQYRQIFGIAEPMKRVMQLEIVDRTDFNPLNQTALHRDILLNKEASVDWEDVYPGTGLRSGNVLGDDVHASIERSTGI</sequence>
<evidence type="ECO:0000256" key="2">
    <source>
        <dbReference type="ARBA" id="ARBA00043974"/>
    </source>
</evidence>
<dbReference type="AlphaFoldDB" id="A0A7G3ZBI4"/>
<evidence type="ECO:0008006" key="6">
    <source>
        <dbReference type="Google" id="ProtNLM"/>
    </source>
</evidence>
<dbReference type="PANTHER" id="PTHR12828">
    <property type="entry name" value="PROTEASOME MATURATION PROTEIN UMP1"/>
    <property type="match status" value="1"/>
</dbReference>
<feature type="region of interest" description="Disordered" evidence="3">
    <location>
        <begin position="210"/>
        <end position="232"/>
    </location>
</feature>
<proteinExistence type="inferred from homology"/>
<dbReference type="GeneID" id="59323967"/>
<dbReference type="Pfam" id="PF05348">
    <property type="entry name" value="UMP1"/>
    <property type="match status" value="1"/>
</dbReference>
<dbReference type="GO" id="GO:0005634">
    <property type="term" value="C:nucleus"/>
    <property type="evidence" value="ECO:0007669"/>
    <property type="project" value="TreeGrafter"/>
</dbReference>
<keyword evidence="1" id="KW-0143">Chaperone</keyword>
<dbReference type="OrthoDB" id="15001at2759"/>
<dbReference type="EMBL" id="CP059246">
    <property type="protein sequence ID" value="QLL30870.1"/>
    <property type="molecule type" value="Genomic_DNA"/>
</dbReference>
<gene>
    <name evidence="4" type="ORF">HG536_0A06850</name>
</gene>
<evidence type="ECO:0000313" key="4">
    <source>
        <dbReference type="EMBL" id="QLL30870.1"/>
    </source>
</evidence>
<evidence type="ECO:0000256" key="3">
    <source>
        <dbReference type="SAM" id="MobiDB-lite"/>
    </source>
</evidence>
<accession>A0A7G3ZBI4</accession>
<dbReference type="InterPro" id="IPR008012">
    <property type="entry name" value="Ump1"/>
</dbReference>
<dbReference type="RefSeq" id="XP_037137545.1">
    <property type="nucleotide sequence ID" value="XM_037281650.1"/>
</dbReference>